<dbReference type="EMBL" id="CM043806">
    <property type="protein sequence ID" value="KAI4812841.1"/>
    <property type="molecule type" value="Genomic_DNA"/>
</dbReference>
<dbReference type="Proteomes" id="UP001057452">
    <property type="component" value="Chromosome 22"/>
</dbReference>
<evidence type="ECO:0000313" key="2">
    <source>
        <dbReference type="Proteomes" id="UP001057452"/>
    </source>
</evidence>
<organism evidence="1 2">
    <name type="scientific">Chaenocephalus aceratus</name>
    <name type="common">Blackfin icefish</name>
    <name type="synonym">Chaenichthys aceratus</name>
    <dbReference type="NCBI Taxonomy" id="36190"/>
    <lineage>
        <taxon>Eukaryota</taxon>
        <taxon>Metazoa</taxon>
        <taxon>Chordata</taxon>
        <taxon>Craniata</taxon>
        <taxon>Vertebrata</taxon>
        <taxon>Euteleostomi</taxon>
        <taxon>Actinopterygii</taxon>
        <taxon>Neopterygii</taxon>
        <taxon>Teleostei</taxon>
        <taxon>Neoteleostei</taxon>
        <taxon>Acanthomorphata</taxon>
        <taxon>Eupercaria</taxon>
        <taxon>Perciformes</taxon>
        <taxon>Notothenioidei</taxon>
        <taxon>Channichthyidae</taxon>
        <taxon>Chaenocephalus</taxon>
    </lineage>
</organism>
<name>A0ACB9WHA6_CHAAC</name>
<gene>
    <name evidence="1" type="ORF">KUCAC02_024208</name>
</gene>
<accession>A0ACB9WHA6</accession>
<sequence>MLHSVVMTAERRAENVWKKVLTQARQDKPQDEQTPEEPACIRRPETDQCFGAPTGLPSGRTRLPRSQGSKGGKPLELWTEQDSLNEIERGPHKRCHPLFGLHRRVRLPRLYLGKGCMDESGCSCLPLVSSSPRPFHVPLPLQRTRALCAPSQNVPVHPRCIKVDTSQCCPLCKEKKKLLCLHVRRCRCEPSGEVLCSVASLPSDGVCGPGVRAGTSAVPSARLICTY</sequence>
<evidence type="ECO:0000313" key="1">
    <source>
        <dbReference type="EMBL" id="KAI4812841.1"/>
    </source>
</evidence>
<reference evidence="1" key="1">
    <citation type="submission" date="2022-05" db="EMBL/GenBank/DDBJ databases">
        <title>Chromosome-level genome of Chaenocephalus aceratus.</title>
        <authorList>
            <person name="Park H."/>
        </authorList>
    </citation>
    <scope>NUCLEOTIDE SEQUENCE</scope>
    <source>
        <strain evidence="1">KU_202001</strain>
    </source>
</reference>
<proteinExistence type="predicted"/>
<keyword evidence="2" id="KW-1185">Reference proteome</keyword>
<protein>
    <submittedName>
        <fullName evidence="1">Uncharacterized protein</fullName>
    </submittedName>
</protein>
<comment type="caution">
    <text evidence="1">The sequence shown here is derived from an EMBL/GenBank/DDBJ whole genome shotgun (WGS) entry which is preliminary data.</text>
</comment>